<evidence type="ECO:0000256" key="2">
    <source>
        <dbReference type="ARBA" id="ARBA00023002"/>
    </source>
</evidence>
<dbReference type="GeneID" id="41997610"/>
<comment type="caution">
    <text evidence="4">The sequence shown here is derived from an EMBL/GenBank/DDBJ whole genome shotgun (WGS) entry which is preliminary data.</text>
</comment>
<dbReference type="SUPFAM" id="SSF51182">
    <property type="entry name" value="RmlC-like cupins"/>
    <property type="match status" value="1"/>
</dbReference>
<dbReference type="CDD" id="cd06992">
    <property type="entry name" value="cupin_GDO-like_C"/>
    <property type="match status" value="1"/>
</dbReference>
<organism evidence="4 5">
    <name type="scientific">Fusarium coffeatum</name>
    <dbReference type="NCBI Taxonomy" id="231269"/>
    <lineage>
        <taxon>Eukaryota</taxon>
        <taxon>Fungi</taxon>
        <taxon>Dikarya</taxon>
        <taxon>Ascomycota</taxon>
        <taxon>Pezizomycotina</taxon>
        <taxon>Sordariomycetes</taxon>
        <taxon>Hypocreomycetidae</taxon>
        <taxon>Hypocreales</taxon>
        <taxon>Nectriaceae</taxon>
        <taxon>Fusarium</taxon>
        <taxon>Fusarium incarnatum-equiseti species complex</taxon>
    </lineage>
</organism>
<dbReference type="InterPro" id="IPR014710">
    <property type="entry name" value="RmlC-like_jellyroll"/>
</dbReference>
<dbReference type="Proteomes" id="UP000253153">
    <property type="component" value="Unassembled WGS sequence"/>
</dbReference>
<evidence type="ECO:0000256" key="1">
    <source>
        <dbReference type="ARBA" id="ARBA00022964"/>
    </source>
</evidence>
<evidence type="ECO:0000313" key="5">
    <source>
        <dbReference type="Proteomes" id="UP000253153"/>
    </source>
</evidence>
<keyword evidence="5" id="KW-1185">Reference proteome</keyword>
<reference evidence="4 5" key="1">
    <citation type="submission" date="2018-06" db="EMBL/GenBank/DDBJ databases">
        <title>Fusarium incarnatum-equiseti species complex species 28.</title>
        <authorList>
            <person name="Gardiner D.M."/>
        </authorList>
    </citation>
    <scope>NUCLEOTIDE SEQUENCE [LARGE SCALE GENOMIC DNA]</scope>
    <source>
        <strain evidence="4 5">FIESC_28</strain>
    </source>
</reference>
<keyword evidence="1" id="KW-0223">Dioxygenase</keyword>
<accession>A0A366RB89</accession>
<dbReference type="CDD" id="cd02216">
    <property type="entry name" value="cupin_GDO-like_N"/>
    <property type="match status" value="1"/>
</dbReference>
<dbReference type="EMBL" id="QKXC01000182">
    <property type="protein sequence ID" value="RBR13475.1"/>
    <property type="molecule type" value="Genomic_DNA"/>
</dbReference>
<protein>
    <recommendedName>
        <fullName evidence="3">Cupin type-2 domain-containing protein</fullName>
    </recommendedName>
</protein>
<dbReference type="Gene3D" id="2.60.120.10">
    <property type="entry name" value="Jelly Rolls"/>
    <property type="match status" value="1"/>
</dbReference>
<name>A0A366RB89_9HYPO</name>
<gene>
    <name evidence="4" type="ORF">FIESC28_08175</name>
</gene>
<dbReference type="OrthoDB" id="2205143at2759"/>
<dbReference type="RefSeq" id="XP_031013633.1">
    <property type="nucleotide sequence ID" value="XM_031162314.1"/>
</dbReference>
<dbReference type="PANTHER" id="PTHR41517:SF1">
    <property type="entry name" value="CUPIN"/>
    <property type="match status" value="1"/>
</dbReference>
<dbReference type="InterPro" id="IPR011051">
    <property type="entry name" value="RmlC_Cupin_sf"/>
</dbReference>
<proteinExistence type="predicted"/>
<dbReference type="Pfam" id="PF07883">
    <property type="entry name" value="Cupin_2"/>
    <property type="match status" value="1"/>
</dbReference>
<sequence length="347" mass="38623">MTSAGPSASESPQHNAADAAARLIQSPDELVAALRATNTSPLWAQMQRLNPPAPNPQTTPHVWKYDEMRPCLVKAGELITEKQAERRVLMLGNPAREAPYTTDTLYAGLQLVQPKETAPAHRHTAFACRFIIEGTGGFTAVHGKRVPMRPRDVIVTPTWNWHDHGKKAANEEGGDDQPVIWLDGLDLPSFIHFPVHFVEHYSSARYPAEDFAESDIVYPWDKMQLQLDATTEGWVSRPYLKRDGAEIGKTIGASAERLSPCATSPEIRETSSAVYHVIEGSGSTKVGNSVLKWKQGDTFCVPAWHRYQHQAGAEGRVYLYRFDDKPMLKALGFYRVEGVDVETYVSE</sequence>
<evidence type="ECO:0000259" key="3">
    <source>
        <dbReference type="Pfam" id="PF07883"/>
    </source>
</evidence>
<keyword evidence="2" id="KW-0560">Oxidoreductase</keyword>
<feature type="domain" description="Cupin type-2" evidence="3">
    <location>
        <begin position="109"/>
        <end position="164"/>
    </location>
</feature>
<dbReference type="PANTHER" id="PTHR41517">
    <property type="entry name" value="1,2-DIOXYGENASE PROTEIN-RELATED"/>
    <property type="match status" value="1"/>
</dbReference>
<dbReference type="GO" id="GO:0051213">
    <property type="term" value="F:dioxygenase activity"/>
    <property type="evidence" value="ECO:0007669"/>
    <property type="project" value="UniProtKB-KW"/>
</dbReference>
<dbReference type="InterPro" id="IPR047183">
    <property type="entry name" value="GDO-like"/>
</dbReference>
<dbReference type="AlphaFoldDB" id="A0A366RB89"/>
<dbReference type="InterPro" id="IPR013096">
    <property type="entry name" value="Cupin_2"/>
</dbReference>
<evidence type="ECO:0000313" key="4">
    <source>
        <dbReference type="EMBL" id="RBR13475.1"/>
    </source>
</evidence>